<keyword evidence="5" id="KW-1185">Reference proteome</keyword>
<reference evidence="4 5" key="1">
    <citation type="submission" date="2020-04" db="EMBL/GenBank/DDBJ databases">
        <title>Draft genome of Leeia sp. IMCC25680.</title>
        <authorList>
            <person name="Song J."/>
            <person name="Cho J.-C."/>
        </authorList>
    </citation>
    <scope>NUCLEOTIDE SEQUENCE [LARGE SCALE GENOMIC DNA]</scope>
    <source>
        <strain evidence="4 5">IMCC25680</strain>
    </source>
</reference>
<gene>
    <name evidence="4" type="ORF">HF682_14130</name>
</gene>
<evidence type="ECO:0000259" key="3">
    <source>
        <dbReference type="PROSITE" id="PS51782"/>
    </source>
</evidence>
<protein>
    <submittedName>
        <fullName evidence="4">LysM peptidoglycan-binding domain-containing protein</fullName>
    </submittedName>
</protein>
<dbReference type="Gene3D" id="3.10.350.10">
    <property type="entry name" value="LysM domain"/>
    <property type="match status" value="1"/>
</dbReference>
<dbReference type="InterPro" id="IPR016930">
    <property type="entry name" value="UCP029644"/>
</dbReference>
<comment type="caution">
    <text evidence="4">The sequence shown here is derived from an EMBL/GenBank/DDBJ whole genome shotgun (WGS) entry which is preliminary data.</text>
</comment>
<dbReference type="AlphaFoldDB" id="A0A847RYT1"/>
<dbReference type="InterPro" id="IPR018392">
    <property type="entry name" value="LysM"/>
</dbReference>
<feature type="domain" description="LysM" evidence="3">
    <location>
        <begin position="33"/>
        <end position="80"/>
    </location>
</feature>
<dbReference type="EMBL" id="JABAIM010000003">
    <property type="protein sequence ID" value="NLR76300.1"/>
    <property type="molecule type" value="Genomic_DNA"/>
</dbReference>
<dbReference type="Gene3D" id="2.60.40.10">
    <property type="entry name" value="Immunoglobulins"/>
    <property type="match status" value="2"/>
</dbReference>
<evidence type="ECO:0000256" key="2">
    <source>
        <dbReference type="SAM" id="SignalP"/>
    </source>
</evidence>
<dbReference type="InterPro" id="IPR013783">
    <property type="entry name" value="Ig-like_fold"/>
</dbReference>
<name>A0A847RYT1_9NEIS</name>
<dbReference type="PIRSF" id="PIRSF029644">
    <property type="entry name" value="UCP029644"/>
    <property type="match status" value="1"/>
</dbReference>
<keyword evidence="2" id="KW-0732">Signal</keyword>
<dbReference type="CDD" id="cd00118">
    <property type="entry name" value="LysM"/>
    <property type="match status" value="1"/>
</dbReference>
<feature type="signal peptide" evidence="2">
    <location>
        <begin position="1"/>
        <end position="22"/>
    </location>
</feature>
<accession>A0A847RYT1</accession>
<dbReference type="InterPro" id="IPR036779">
    <property type="entry name" value="LysM_dom_sf"/>
</dbReference>
<proteinExistence type="predicted"/>
<evidence type="ECO:0000313" key="5">
    <source>
        <dbReference type="Proteomes" id="UP000587991"/>
    </source>
</evidence>
<feature type="chain" id="PRO_5032817082" evidence="2">
    <location>
        <begin position="23"/>
        <end position="547"/>
    </location>
</feature>
<dbReference type="Proteomes" id="UP000587991">
    <property type="component" value="Unassembled WGS sequence"/>
</dbReference>
<dbReference type="Pfam" id="PF01476">
    <property type="entry name" value="LysM"/>
    <property type="match status" value="1"/>
</dbReference>
<evidence type="ECO:0000256" key="1">
    <source>
        <dbReference type="SAM" id="MobiDB-lite"/>
    </source>
</evidence>
<evidence type="ECO:0000313" key="4">
    <source>
        <dbReference type="EMBL" id="NLR76300.1"/>
    </source>
</evidence>
<sequence length="547" mass="60414">MFEGWYRALPVLMLGASLTVVAAGLPNPSPDDLQYQVKPGDSVYSVSHQLLDRPERWADVQRYNRVHLPTHLQPGTILSIPLIWLKPQPATGTVLYARGATVNGQVVTANSKVNEGDALLTQPDGTLALRLPDGSIVQLQGSSRARLEQLRLAPGGRGDNRVQLQQGRIEAHANPDKRTGSRFDVNTPLAAAGVRGTRFRVAFDEAQQHSQSEVTEGRVELQGQSGRSTQQLTAGQGSWADAQGKVAVPVSLPSAPDLSQLPPLQERVQFRVEWPAVSAAQAYRVRVARDEALNQVLLSLSSTQSQARISGLEDGQYVLAIRAVDAHGLEGPDQLHPFTLAARPEAPLPSEPRTGSKVVTGAVAFRWAEPEGVLRYRWQLASDARFQSVQQDRQVSQPQLQSELTPGQYYWRMATVVRQTDGSEKQGPYGDVQQLTVRPLQLIPLQPKERNERLYFSWPGEPEQHYRVQLSEYKDFRQIKLEQMVAKPELDLARPDAGEWFLRVQAIDPDGFTTPYSPPQRFTVARRLVTSDGTPVTSGNGQPITAQ</sequence>
<organism evidence="4 5">
    <name type="scientific">Leeia aquatica</name>
    <dbReference type="NCBI Taxonomy" id="2725557"/>
    <lineage>
        <taxon>Bacteria</taxon>
        <taxon>Pseudomonadati</taxon>
        <taxon>Pseudomonadota</taxon>
        <taxon>Betaproteobacteria</taxon>
        <taxon>Neisseriales</taxon>
        <taxon>Leeiaceae</taxon>
        <taxon>Leeia</taxon>
    </lineage>
</organism>
<dbReference type="Gene3D" id="2.60.120.1440">
    <property type="match status" value="1"/>
</dbReference>
<dbReference type="RefSeq" id="WP_168877964.1">
    <property type="nucleotide sequence ID" value="NZ_JABAIM010000003.1"/>
</dbReference>
<dbReference type="PROSITE" id="PS51782">
    <property type="entry name" value="LYSM"/>
    <property type="match status" value="1"/>
</dbReference>
<dbReference type="Pfam" id="PF04773">
    <property type="entry name" value="FecR"/>
    <property type="match status" value="1"/>
</dbReference>
<dbReference type="PANTHER" id="PTHR38731">
    <property type="entry name" value="LIPL45-RELATED LIPOPROTEIN-RELATED"/>
    <property type="match status" value="1"/>
</dbReference>
<dbReference type="InterPro" id="IPR006860">
    <property type="entry name" value="FecR"/>
</dbReference>
<feature type="region of interest" description="Disordered" evidence="1">
    <location>
        <begin position="206"/>
        <end position="228"/>
    </location>
</feature>